<evidence type="ECO:0000256" key="5">
    <source>
        <dbReference type="ARBA" id="ARBA00037974"/>
    </source>
</evidence>
<evidence type="ECO:0000256" key="3">
    <source>
        <dbReference type="ARBA" id="ARBA00022898"/>
    </source>
</evidence>
<dbReference type="SUPFAM" id="SSF53383">
    <property type="entry name" value="PLP-dependent transferases"/>
    <property type="match status" value="1"/>
</dbReference>
<keyword evidence="7" id="KW-0808">Transferase</keyword>
<accession>A0ABR9MSJ9</accession>
<dbReference type="Proteomes" id="UP000625527">
    <property type="component" value="Unassembled WGS sequence"/>
</dbReference>
<comment type="caution">
    <text evidence="7">The sequence shown here is derived from an EMBL/GenBank/DDBJ whole genome shotgun (WGS) entry which is preliminary data.</text>
</comment>
<evidence type="ECO:0000313" key="7">
    <source>
        <dbReference type="EMBL" id="MBE1874354.1"/>
    </source>
</evidence>
<dbReference type="PANTHER" id="PTHR43525">
    <property type="entry name" value="PROTEIN MALY"/>
    <property type="match status" value="1"/>
</dbReference>
<comment type="similarity">
    <text evidence="5">Belongs to the class-II pyridoxal-phosphate-dependent aminotransferase family. MalY/PatB cystathionine beta-lyase subfamily.</text>
</comment>
<gene>
    <name evidence="7" type="ORF">IHE71_01335</name>
</gene>
<evidence type="ECO:0000256" key="4">
    <source>
        <dbReference type="ARBA" id="ARBA00023239"/>
    </source>
</evidence>
<evidence type="ECO:0000256" key="1">
    <source>
        <dbReference type="ARBA" id="ARBA00001933"/>
    </source>
</evidence>
<protein>
    <recommendedName>
        <fullName evidence="2">cysteine-S-conjugate beta-lyase</fullName>
        <ecNumber evidence="2">4.4.1.13</ecNumber>
    </recommendedName>
</protein>
<evidence type="ECO:0000313" key="8">
    <source>
        <dbReference type="Proteomes" id="UP000625527"/>
    </source>
</evidence>
<name>A0ABR9MSJ9_9MICO</name>
<organism evidence="7 8">
    <name type="scientific">Myceligenerans pegani</name>
    <dbReference type="NCBI Taxonomy" id="2776917"/>
    <lineage>
        <taxon>Bacteria</taxon>
        <taxon>Bacillati</taxon>
        <taxon>Actinomycetota</taxon>
        <taxon>Actinomycetes</taxon>
        <taxon>Micrococcales</taxon>
        <taxon>Promicromonosporaceae</taxon>
        <taxon>Myceligenerans</taxon>
    </lineage>
</organism>
<dbReference type="InterPro" id="IPR004839">
    <property type="entry name" value="Aminotransferase_I/II_large"/>
</dbReference>
<reference evidence="7 8" key="1">
    <citation type="submission" date="2020-10" db="EMBL/GenBank/DDBJ databases">
        <title>Myceligenerans pegani sp. nov., an endophytic actinomycete isolated from Peganum harmala L. in Xinjiang, China.</title>
        <authorList>
            <person name="Xin L."/>
        </authorList>
    </citation>
    <scope>NUCLEOTIDE SEQUENCE [LARGE SCALE GENOMIC DNA]</scope>
    <source>
        <strain evidence="7 8">TRM65318</strain>
    </source>
</reference>
<dbReference type="InterPro" id="IPR051798">
    <property type="entry name" value="Class-II_PLP-Dep_Aminotrans"/>
</dbReference>
<comment type="cofactor">
    <cofactor evidence="1">
        <name>pyridoxal 5'-phosphate</name>
        <dbReference type="ChEBI" id="CHEBI:597326"/>
    </cofactor>
</comment>
<dbReference type="InterPro" id="IPR015422">
    <property type="entry name" value="PyrdxlP-dep_Trfase_small"/>
</dbReference>
<keyword evidence="4" id="KW-0456">Lyase</keyword>
<dbReference type="PANTHER" id="PTHR43525:SF2">
    <property type="entry name" value="CYSTATHIONINE BETA-LYASE-RELATED"/>
    <property type="match status" value="1"/>
</dbReference>
<dbReference type="InterPro" id="IPR015421">
    <property type="entry name" value="PyrdxlP-dep_Trfase_major"/>
</dbReference>
<keyword evidence="8" id="KW-1185">Reference proteome</keyword>
<dbReference type="InterPro" id="IPR015424">
    <property type="entry name" value="PyrdxlP-dep_Trfase"/>
</dbReference>
<dbReference type="Gene3D" id="3.40.640.10">
    <property type="entry name" value="Type I PLP-dependent aspartate aminotransferase-like (Major domain)"/>
    <property type="match status" value="1"/>
</dbReference>
<sequence length="374" mass="39966">MKWTAFPGTIGAWVAEMDFGTSPEVTQALHDAVDRAAFGYLPKALVTEMSEAYARFAADRYGWTVAPARVRPVSDVLTALEAVITHYSRPGSPIILPTPAYMPFLTLPGTLGRDIIQIPMAATDDPGGPRHTYDLDALDAAFAAGGHLLVLCNPHNPIGRVLTPEEMHAVAEVVDRHDGRVFSDEIHAPLTFAPHRHVPYASLSATAAGHTVTATSASKAWNLPGMKCAQLVLSNDADVKIWNEVGLHAEMQAATLGVVAAAAAYDDSRDWLDDTVAYLRGNFRTLVDDVAEHLPDVTVTPLEGTYLSWLDCRKLDLGGATSPAAFFRDRAGVTLTDGGLCGEAGRGFVRVNIATPRPILREALARMGAAVAHG</sequence>
<keyword evidence="7" id="KW-0032">Aminotransferase</keyword>
<dbReference type="EC" id="4.4.1.13" evidence="2"/>
<dbReference type="GO" id="GO:0008483">
    <property type="term" value="F:transaminase activity"/>
    <property type="evidence" value="ECO:0007669"/>
    <property type="project" value="UniProtKB-KW"/>
</dbReference>
<dbReference type="CDD" id="cd00609">
    <property type="entry name" value="AAT_like"/>
    <property type="match status" value="1"/>
</dbReference>
<proteinExistence type="inferred from homology"/>
<evidence type="ECO:0000256" key="2">
    <source>
        <dbReference type="ARBA" id="ARBA00012224"/>
    </source>
</evidence>
<feature type="domain" description="Aminotransferase class I/classII large" evidence="6">
    <location>
        <begin position="16"/>
        <end position="365"/>
    </location>
</feature>
<dbReference type="EMBL" id="JADAQT010000019">
    <property type="protein sequence ID" value="MBE1874354.1"/>
    <property type="molecule type" value="Genomic_DNA"/>
</dbReference>
<keyword evidence="3" id="KW-0663">Pyridoxal phosphate</keyword>
<dbReference type="Gene3D" id="3.90.1150.10">
    <property type="entry name" value="Aspartate Aminotransferase, domain 1"/>
    <property type="match status" value="1"/>
</dbReference>
<evidence type="ECO:0000259" key="6">
    <source>
        <dbReference type="Pfam" id="PF00155"/>
    </source>
</evidence>
<dbReference type="Pfam" id="PF00155">
    <property type="entry name" value="Aminotran_1_2"/>
    <property type="match status" value="1"/>
</dbReference>